<dbReference type="EMBL" id="JAAKZW010000117">
    <property type="protein sequence ID" value="NGO78786.1"/>
    <property type="molecule type" value="Genomic_DNA"/>
</dbReference>
<dbReference type="RefSeq" id="WP_165334234.1">
    <property type="nucleotide sequence ID" value="NZ_JAAKZW010000117.1"/>
</dbReference>
<evidence type="ECO:0000313" key="2">
    <source>
        <dbReference type="EMBL" id="NGO78786.1"/>
    </source>
</evidence>
<comment type="caution">
    <text evidence="2">The sequence shown here is derived from an EMBL/GenBank/DDBJ whole genome shotgun (WGS) entry which is preliminary data.</text>
</comment>
<proteinExistence type="predicted"/>
<sequence length="172" mass="17915">MKPRSALMRILGAATAAGALAWAVMAGGQTSGTGSTGGHAEAVADAAPGYAVEKYNYPYAEKILAEKNIVLKRGDGRITLADCASETGLLEVWARSNDKVCFKVTGNSGWLTLEIPSVYGIKGSADQSAQVDMTVDAEEVSFDVAKGAYTAVGESADPGGREHMLVEIRTSK</sequence>
<feature type="chain" id="PRO_5038961883" description="Secreted protein" evidence="1">
    <location>
        <begin position="27"/>
        <end position="172"/>
    </location>
</feature>
<keyword evidence="1" id="KW-0732">Signal</keyword>
<organism evidence="2 3">
    <name type="scientific">Streptomyces mesophilus</name>
    <dbReference type="NCBI Taxonomy" id="1775132"/>
    <lineage>
        <taxon>Bacteria</taxon>
        <taxon>Bacillati</taxon>
        <taxon>Actinomycetota</taxon>
        <taxon>Actinomycetes</taxon>
        <taxon>Kitasatosporales</taxon>
        <taxon>Streptomycetaceae</taxon>
        <taxon>Streptomyces</taxon>
    </lineage>
</organism>
<dbReference type="AlphaFoldDB" id="A0A6G4XMI5"/>
<feature type="signal peptide" evidence="1">
    <location>
        <begin position="1"/>
        <end position="26"/>
    </location>
</feature>
<accession>A0A6G4XMI5</accession>
<gene>
    <name evidence="2" type="ORF">G6045_24465</name>
</gene>
<protein>
    <recommendedName>
        <fullName evidence="4">Secreted protein</fullName>
    </recommendedName>
</protein>
<evidence type="ECO:0000313" key="3">
    <source>
        <dbReference type="Proteomes" id="UP000481109"/>
    </source>
</evidence>
<keyword evidence="3" id="KW-1185">Reference proteome</keyword>
<name>A0A6G4XMI5_9ACTN</name>
<evidence type="ECO:0000256" key="1">
    <source>
        <dbReference type="SAM" id="SignalP"/>
    </source>
</evidence>
<dbReference type="Proteomes" id="UP000481109">
    <property type="component" value="Unassembled WGS sequence"/>
</dbReference>
<evidence type="ECO:0008006" key="4">
    <source>
        <dbReference type="Google" id="ProtNLM"/>
    </source>
</evidence>
<reference evidence="2 3" key="1">
    <citation type="submission" date="2020-02" db="EMBL/GenBank/DDBJ databases">
        <title>Whole-genome analyses of novel actinobacteria.</title>
        <authorList>
            <person name="Sahin N."/>
            <person name="Tokatli A."/>
        </authorList>
    </citation>
    <scope>NUCLEOTIDE SEQUENCE [LARGE SCALE GENOMIC DNA]</scope>
    <source>
        <strain evidence="2 3">YC504</strain>
    </source>
</reference>